<reference evidence="1 2" key="1">
    <citation type="submission" date="2017-07" db="EMBL/GenBank/DDBJ databases">
        <authorList>
            <person name="Sun Z.S."/>
            <person name="Albrecht U."/>
            <person name="Echele G."/>
            <person name="Lee C.C."/>
        </authorList>
    </citation>
    <scope>NUCLEOTIDE SEQUENCE [LARGE SCALE GENOMIC DNA]</scope>
    <source>
        <strain evidence="1 2">DSM 14827</strain>
    </source>
</reference>
<sequence length="291" mass="32322">MAALAVGRLDALIAGMPRGWQAGAIRRIALIEVEAMLWAQGTPIRREEIGRDVMQARADTDLSAMHLARWALRRLEGRGQLDDTRDFLGLRKADMSRLAEPMALRPAGDEFDEASEEFARKLEEFDGLHPLARPPVARILWRLAELSPADDLTEAAVWTGRSMAACCETLTFVPLGRHGRRIWNDSGNPVDRMTRHLEAVAEGAAEARVQLLRVNSWAEEARSRTSRIKGSNSLRVIAALAAQPLMTTAMVEEHAGISRDTAERLLSRMLAMGLVREITGTRRFRLWTAAA</sequence>
<dbReference type="AlphaFoldDB" id="A0A239PYT7"/>
<evidence type="ECO:0000313" key="2">
    <source>
        <dbReference type="Proteomes" id="UP000198307"/>
    </source>
</evidence>
<evidence type="ECO:0000313" key="1">
    <source>
        <dbReference type="EMBL" id="SNT75491.1"/>
    </source>
</evidence>
<name>A0A239PYT7_9RHOB</name>
<dbReference type="InterPro" id="IPR036388">
    <property type="entry name" value="WH-like_DNA-bd_sf"/>
</dbReference>
<protein>
    <recommendedName>
        <fullName evidence="3">HTH DNA binding domain-containing protein</fullName>
    </recommendedName>
</protein>
<dbReference type="Proteomes" id="UP000198307">
    <property type="component" value="Unassembled WGS sequence"/>
</dbReference>
<keyword evidence="2" id="KW-1185">Reference proteome</keyword>
<accession>A0A239PYT7</accession>
<dbReference type="Gene3D" id="1.10.10.10">
    <property type="entry name" value="Winged helix-like DNA-binding domain superfamily/Winged helix DNA-binding domain"/>
    <property type="match status" value="1"/>
</dbReference>
<gene>
    <name evidence="1" type="ORF">SAMN05444959_11172</name>
</gene>
<evidence type="ECO:0008006" key="3">
    <source>
        <dbReference type="Google" id="ProtNLM"/>
    </source>
</evidence>
<dbReference type="EMBL" id="FZQB01000011">
    <property type="protein sequence ID" value="SNT75491.1"/>
    <property type="molecule type" value="Genomic_DNA"/>
</dbReference>
<organism evidence="1 2">
    <name type="scientific">Paracoccus seriniphilus</name>
    <dbReference type="NCBI Taxonomy" id="184748"/>
    <lineage>
        <taxon>Bacteria</taxon>
        <taxon>Pseudomonadati</taxon>
        <taxon>Pseudomonadota</taxon>
        <taxon>Alphaproteobacteria</taxon>
        <taxon>Rhodobacterales</taxon>
        <taxon>Paracoccaceae</taxon>
        <taxon>Paracoccus</taxon>
    </lineage>
</organism>
<proteinExistence type="predicted"/>